<protein>
    <submittedName>
        <fullName evidence="2">GMP synthase (Glutamine-hydrolysing)</fullName>
    </submittedName>
</protein>
<dbReference type="Pfam" id="PF00117">
    <property type="entry name" value="GATase"/>
    <property type="match status" value="1"/>
</dbReference>
<dbReference type="NCBIfam" id="NF005458">
    <property type="entry name" value="PRK07053.1"/>
    <property type="match status" value="1"/>
</dbReference>
<evidence type="ECO:0000313" key="2">
    <source>
        <dbReference type="EMBL" id="SMF43338.1"/>
    </source>
</evidence>
<dbReference type="PANTHER" id="PTHR42695:SF5">
    <property type="entry name" value="GLUTAMINE AMIDOTRANSFERASE YLR126C-RELATED"/>
    <property type="match status" value="1"/>
</dbReference>
<dbReference type="PANTHER" id="PTHR42695">
    <property type="entry name" value="GLUTAMINE AMIDOTRANSFERASE YLR126C-RELATED"/>
    <property type="match status" value="1"/>
</dbReference>
<dbReference type="GO" id="GO:0005829">
    <property type="term" value="C:cytosol"/>
    <property type="evidence" value="ECO:0007669"/>
    <property type="project" value="TreeGrafter"/>
</dbReference>
<feature type="domain" description="Glutamine amidotransferase" evidence="1">
    <location>
        <begin position="22"/>
        <end position="178"/>
    </location>
</feature>
<accession>A0A1Y6C337</accession>
<dbReference type="Gene3D" id="3.40.50.880">
    <property type="match status" value="1"/>
</dbReference>
<evidence type="ECO:0000259" key="1">
    <source>
        <dbReference type="Pfam" id="PF00117"/>
    </source>
</evidence>
<organism evidence="2 3">
    <name type="scientific">Pseudogulbenkiania subflava DSM 22618</name>
    <dbReference type="NCBI Taxonomy" id="1123014"/>
    <lineage>
        <taxon>Bacteria</taxon>
        <taxon>Pseudomonadati</taxon>
        <taxon>Pseudomonadota</taxon>
        <taxon>Betaproteobacteria</taxon>
        <taxon>Neisseriales</taxon>
        <taxon>Chromobacteriaceae</taxon>
        <taxon>Pseudogulbenkiania</taxon>
    </lineage>
</organism>
<dbReference type="InterPro" id="IPR017926">
    <property type="entry name" value="GATASE"/>
</dbReference>
<sequence>MKCLALRHVAFEDLGVFGTVLKQFGYAVEYRQAGIDRMEADDWLSPDLLVVLGGPIGVYEQTDYPWLGGEIDGVARRLAQGLPTLGICLGAQIMAAALGARVYPGREKEIGWGAVSLSAAGNFSSLSCLQEVPLLHWHGDTFDLPAGAQLLASTELTPHQAFACGNNALALQFHPEVDGHLIEAWLIGHSGELQHAGLSVPELRAASHRYADNAAQAGSAMLGAWLQQLGTTRCE</sequence>
<dbReference type="STRING" id="1123014.SAMN02745746_03242"/>
<keyword evidence="3" id="KW-1185">Reference proteome</keyword>
<evidence type="ECO:0000313" key="3">
    <source>
        <dbReference type="Proteomes" id="UP000192920"/>
    </source>
</evidence>
<dbReference type="PROSITE" id="PS51273">
    <property type="entry name" value="GATASE_TYPE_1"/>
    <property type="match status" value="1"/>
</dbReference>
<dbReference type="AlphaFoldDB" id="A0A1Y6C337"/>
<dbReference type="RefSeq" id="WP_085277348.1">
    <property type="nucleotide sequence ID" value="NZ_FXAG01000020.1"/>
</dbReference>
<dbReference type="InterPro" id="IPR029062">
    <property type="entry name" value="Class_I_gatase-like"/>
</dbReference>
<name>A0A1Y6C337_9NEIS</name>
<dbReference type="CDD" id="cd01741">
    <property type="entry name" value="GATase1_1"/>
    <property type="match status" value="1"/>
</dbReference>
<dbReference type="SUPFAM" id="SSF52317">
    <property type="entry name" value="Class I glutamine amidotransferase-like"/>
    <property type="match status" value="1"/>
</dbReference>
<reference evidence="3" key="1">
    <citation type="submission" date="2017-04" db="EMBL/GenBank/DDBJ databases">
        <authorList>
            <person name="Varghese N."/>
            <person name="Submissions S."/>
        </authorList>
    </citation>
    <scope>NUCLEOTIDE SEQUENCE [LARGE SCALE GENOMIC DNA]</scope>
    <source>
        <strain evidence="3">DSM 22618</strain>
    </source>
</reference>
<dbReference type="Proteomes" id="UP000192920">
    <property type="component" value="Unassembled WGS sequence"/>
</dbReference>
<dbReference type="EMBL" id="FXAG01000020">
    <property type="protein sequence ID" value="SMF43338.1"/>
    <property type="molecule type" value="Genomic_DNA"/>
</dbReference>
<dbReference type="InterPro" id="IPR044992">
    <property type="entry name" value="ChyE-like"/>
</dbReference>
<proteinExistence type="predicted"/>
<gene>
    <name evidence="2" type="ORF">SAMN02745746_03242</name>
</gene>